<dbReference type="AlphaFoldDB" id="A0A1I8BYS8"/>
<sequence length="120" mass="14380">MNKFKNFLIDKEEYLNQDSVNEGFEMKVEEAFDKWIKNMLAEQYEDIEKHCEELKGDFDKIGDAKNYDGFTTEYEIEKEFIRSINEVYEAVIKEVENEVEEEMKNEGLMKKPDEIEIQTN</sequence>
<evidence type="ECO:0000313" key="1">
    <source>
        <dbReference type="Proteomes" id="UP000095281"/>
    </source>
</evidence>
<dbReference type="WBParaSite" id="MhA1_Contig746.frz3.gene2">
    <property type="protein sequence ID" value="MhA1_Contig746.frz3.gene2"/>
    <property type="gene ID" value="MhA1_Contig746.frz3.gene2"/>
</dbReference>
<name>A0A1I8BYS8_MELHA</name>
<keyword evidence="1" id="KW-1185">Reference proteome</keyword>
<evidence type="ECO:0000313" key="2">
    <source>
        <dbReference type="WBParaSite" id="MhA1_Contig746.frz3.gene2"/>
    </source>
</evidence>
<protein>
    <submittedName>
        <fullName evidence="2">Uncharacterized protein</fullName>
    </submittedName>
</protein>
<accession>A0A1I8BYS8</accession>
<dbReference type="Proteomes" id="UP000095281">
    <property type="component" value="Unplaced"/>
</dbReference>
<proteinExistence type="predicted"/>
<organism evidence="1 2">
    <name type="scientific">Meloidogyne hapla</name>
    <name type="common">Root-knot nematode worm</name>
    <dbReference type="NCBI Taxonomy" id="6305"/>
    <lineage>
        <taxon>Eukaryota</taxon>
        <taxon>Metazoa</taxon>
        <taxon>Ecdysozoa</taxon>
        <taxon>Nematoda</taxon>
        <taxon>Chromadorea</taxon>
        <taxon>Rhabditida</taxon>
        <taxon>Tylenchina</taxon>
        <taxon>Tylenchomorpha</taxon>
        <taxon>Tylenchoidea</taxon>
        <taxon>Meloidogynidae</taxon>
        <taxon>Meloidogyninae</taxon>
        <taxon>Meloidogyne</taxon>
    </lineage>
</organism>
<reference evidence="2" key="1">
    <citation type="submission" date="2016-11" db="UniProtKB">
        <authorList>
            <consortium name="WormBaseParasite"/>
        </authorList>
    </citation>
    <scope>IDENTIFICATION</scope>
</reference>